<keyword evidence="2" id="KW-1185">Reference proteome</keyword>
<name>A0A834WPM5_9FABA</name>
<gene>
    <name evidence="1" type="ORF">G2W53_022878</name>
</gene>
<proteinExistence type="predicted"/>
<comment type="caution">
    <text evidence="1">The sequence shown here is derived from an EMBL/GenBank/DDBJ whole genome shotgun (WGS) entry which is preliminary data.</text>
</comment>
<dbReference type="Proteomes" id="UP000634136">
    <property type="component" value="Unassembled WGS sequence"/>
</dbReference>
<organism evidence="1 2">
    <name type="scientific">Senna tora</name>
    <dbReference type="NCBI Taxonomy" id="362788"/>
    <lineage>
        <taxon>Eukaryota</taxon>
        <taxon>Viridiplantae</taxon>
        <taxon>Streptophyta</taxon>
        <taxon>Embryophyta</taxon>
        <taxon>Tracheophyta</taxon>
        <taxon>Spermatophyta</taxon>
        <taxon>Magnoliopsida</taxon>
        <taxon>eudicotyledons</taxon>
        <taxon>Gunneridae</taxon>
        <taxon>Pentapetalae</taxon>
        <taxon>rosids</taxon>
        <taxon>fabids</taxon>
        <taxon>Fabales</taxon>
        <taxon>Fabaceae</taxon>
        <taxon>Caesalpinioideae</taxon>
        <taxon>Cassia clade</taxon>
        <taxon>Senna</taxon>
    </lineage>
</organism>
<evidence type="ECO:0000313" key="1">
    <source>
        <dbReference type="EMBL" id="KAF7824734.1"/>
    </source>
</evidence>
<reference evidence="1" key="1">
    <citation type="submission" date="2020-09" db="EMBL/GenBank/DDBJ databases">
        <title>Genome-Enabled Discovery of Anthraquinone Biosynthesis in Senna tora.</title>
        <authorList>
            <person name="Kang S.-H."/>
            <person name="Pandey R.P."/>
            <person name="Lee C.-M."/>
            <person name="Sim J.-S."/>
            <person name="Jeong J.-T."/>
            <person name="Choi B.-S."/>
            <person name="Jung M."/>
            <person name="Ginzburg D."/>
            <person name="Zhao K."/>
            <person name="Won S.Y."/>
            <person name="Oh T.-J."/>
            <person name="Yu Y."/>
            <person name="Kim N.-H."/>
            <person name="Lee O.R."/>
            <person name="Lee T.-H."/>
            <person name="Bashyal P."/>
            <person name="Kim T.-S."/>
            <person name="Lee W.-H."/>
            <person name="Kawkins C."/>
            <person name="Kim C.-K."/>
            <person name="Kim J.S."/>
            <person name="Ahn B.O."/>
            <person name="Rhee S.Y."/>
            <person name="Sohng J.K."/>
        </authorList>
    </citation>
    <scope>NUCLEOTIDE SEQUENCE</scope>
    <source>
        <tissue evidence="1">Leaf</tissue>
    </source>
</reference>
<protein>
    <submittedName>
        <fullName evidence="1">Uncharacterized protein</fullName>
    </submittedName>
</protein>
<evidence type="ECO:0000313" key="2">
    <source>
        <dbReference type="Proteomes" id="UP000634136"/>
    </source>
</evidence>
<dbReference type="EMBL" id="JAAIUW010000007">
    <property type="protein sequence ID" value="KAF7824734.1"/>
    <property type="molecule type" value="Genomic_DNA"/>
</dbReference>
<accession>A0A834WPM5</accession>
<sequence>MAMVKVEESAYIYMAMPFPNPIVV</sequence>
<dbReference type="AlphaFoldDB" id="A0A834WPM5"/>